<feature type="transmembrane region" description="Helical" evidence="8">
    <location>
        <begin position="369"/>
        <end position="387"/>
    </location>
</feature>
<sequence>MEHHAALALIFLAFTLYALAGPRLEKSMLSGPIIFTVIGLAFYWFKLPVLSDADNSIIEFLATGTLVIILFRDAASIRFSNVLAERRIAMLTLRLLLVGIPLTIMAGAGAALIFFPGLGLAAAIVVAILLTPTDAALAQPVFDDESLPEIPREALDAESGLNDGLCLPLLLIVLGFATQAGGTGLAQHLGFFASQVLFGPLVGLVVGWLGAAALSRMVHGNAAFSSGRTPIMVALAGLAYFAAELVHGNGFLAAFVAGITFGFQLPRPLVERASSFAGTEGVLLTNVTFLLFGAVMLPRALQVDGLDVFVYAILSLTLIRMVPVALASIGSGIGMGGTAFMGWFGPRGLASVLYLLLVVEQSGFASADMVADITVVTIALSILLHGISSPFAHGMFFGRGKVSGGGSLGAAR</sequence>
<feature type="transmembrane region" description="Helical" evidence="8">
    <location>
        <begin position="30"/>
        <end position="45"/>
    </location>
</feature>
<dbReference type="AlphaFoldDB" id="A0A084UEH3"/>
<comment type="subcellular location">
    <subcellularLocation>
        <location evidence="1">Cell membrane</location>
        <topology evidence="1">Multi-pass membrane protein</topology>
    </subcellularLocation>
</comment>
<feature type="transmembrane region" description="Helical" evidence="8">
    <location>
        <begin position="57"/>
        <end position="75"/>
    </location>
</feature>
<feature type="transmembrane region" description="Helical" evidence="8">
    <location>
        <begin position="95"/>
        <end position="115"/>
    </location>
</feature>
<evidence type="ECO:0000259" key="9">
    <source>
        <dbReference type="Pfam" id="PF00999"/>
    </source>
</evidence>
<keyword evidence="3" id="KW-0050">Antiport</keyword>
<dbReference type="GO" id="GO:0015297">
    <property type="term" value="F:antiporter activity"/>
    <property type="evidence" value="ECO:0007669"/>
    <property type="project" value="UniProtKB-KW"/>
</dbReference>
<comment type="caution">
    <text evidence="10">The sequence shown here is derived from an EMBL/GenBank/DDBJ whole genome shotgun (WGS) entry which is preliminary data.</text>
</comment>
<dbReference type="GO" id="GO:1902600">
    <property type="term" value="P:proton transmembrane transport"/>
    <property type="evidence" value="ECO:0007669"/>
    <property type="project" value="InterPro"/>
</dbReference>
<accession>A0A084UEH3</accession>
<proteinExistence type="predicted"/>
<evidence type="ECO:0000256" key="4">
    <source>
        <dbReference type="ARBA" id="ARBA00022692"/>
    </source>
</evidence>
<dbReference type="PATRIC" id="fig|472175.3.peg.2398"/>
<organism evidence="10 11">
    <name type="scientific">Nitratireductor basaltis</name>
    <dbReference type="NCBI Taxonomy" id="472175"/>
    <lineage>
        <taxon>Bacteria</taxon>
        <taxon>Pseudomonadati</taxon>
        <taxon>Pseudomonadota</taxon>
        <taxon>Alphaproteobacteria</taxon>
        <taxon>Hyphomicrobiales</taxon>
        <taxon>Phyllobacteriaceae</taxon>
        <taxon>Nitratireductor</taxon>
    </lineage>
</organism>
<feature type="transmembrane region" description="Helical" evidence="8">
    <location>
        <begin position="189"/>
        <end position="211"/>
    </location>
</feature>
<dbReference type="STRING" id="472175.EL18_02407"/>
<evidence type="ECO:0000313" key="10">
    <source>
        <dbReference type="EMBL" id="KFB11359.1"/>
    </source>
</evidence>
<evidence type="ECO:0000256" key="7">
    <source>
        <dbReference type="ARBA" id="ARBA00023136"/>
    </source>
</evidence>
<feature type="transmembrane region" description="Helical" evidence="8">
    <location>
        <begin position="339"/>
        <end position="357"/>
    </location>
</feature>
<dbReference type="InterPro" id="IPR006153">
    <property type="entry name" value="Cation/H_exchanger_TM"/>
</dbReference>
<feature type="transmembrane region" description="Helical" evidence="8">
    <location>
        <begin position="308"/>
        <end position="327"/>
    </location>
</feature>
<keyword evidence="6" id="KW-0406">Ion transport</keyword>
<feature type="transmembrane region" description="Helical" evidence="8">
    <location>
        <begin position="275"/>
        <end position="296"/>
    </location>
</feature>
<dbReference type="eggNOG" id="COG0025">
    <property type="taxonomic scope" value="Bacteria"/>
</dbReference>
<evidence type="ECO:0000256" key="8">
    <source>
        <dbReference type="SAM" id="Phobius"/>
    </source>
</evidence>
<feature type="domain" description="Cation/H+ exchanger transmembrane" evidence="9">
    <location>
        <begin position="13"/>
        <end position="388"/>
    </location>
</feature>
<dbReference type="OrthoDB" id="9810860at2"/>
<dbReference type="Proteomes" id="UP000053675">
    <property type="component" value="Unassembled WGS sequence"/>
</dbReference>
<keyword evidence="4 8" id="KW-0812">Transmembrane</keyword>
<feature type="transmembrane region" description="Helical" evidence="8">
    <location>
        <begin position="231"/>
        <end position="263"/>
    </location>
</feature>
<keyword evidence="2" id="KW-0813">Transport</keyword>
<evidence type="ECO:0000256" key="6">
    <source>
        <dbReference type="ARBA" id="ARBA00023065"/>
    </source>
</evidence>
<evidence type="ECO:0000256" key="3">
    <source>
        <dbReference type="ARBA" id="ARBA00022449"/>
    </source>
</evidence>
<dbReference type="PANTHER" id="PTHR32507">
    <property type="entry name" value="NA(+)/H(+) ANTIPORTER 1"/>
    <property type="match status" value="1"/>
</dbReference>
<evidence type="ECO:0000256" key="2">
    <source>
        <dbReference type="ARBA" id="ARBA00022448"/>
    </source>
</evidence>
<evidence type="ECO:0000313" key="11">
    <source>
        <dbReference type="Proteomes" id="UP000053675"/>
    </source>
</evidence>
<dbReference type="GO" id="GO:0005886">
    <property type="term" value="C:plasma membrane"/>
    <property type="evidence" value="ECO:0007669"/>
    <property type="project" value="UniProtKB-SubCell"/>
</dbReference>
<dbReference type="PANTHER" id="PTHR32507:SF8">
    <property type="entry name" value="CNH1P"/>
    <property type="match status" value="1"/>
</dbReference>
<dbReference type="Pfam" id="PF00999">
    <property type="entry name" value="Na_H_Exchanger"/>
    <property type="match status" value="1"/>
</dbReference>
<dbReference type="EMBL" id="JMQM01000001">
    <property type="protein sequence ID" value="KFB11359.1"/>
    <property type="molecule type" value="Genomic_DNA"/>
</dbReference>
<protein>
    <submittedName>
        <fullName evidence="10">NhaP-type Na+/H+ and K+/H+ antiporter protein</fullName>
    </submittedName>
</protein>
<evidence type="ECO:0000256" key="5">
    <source>
        <dbReference type="ARBA" id="ARBA00022989"/>
    </source>
</evidence>
<keyword evidence="11" id="KW-1185">Reference proteome</keyword>
<reference evidence="10 11" key="1">
    <citation type="submission" date="2014-05" db="EMBL/GenBank/DDBJ databases">
        <title>Draft Genome Sequence of Nitratireductor basaltis Strain UMTGB225, A Marine Bacterium Isolated from Green Barrel Tunicate.</title>
        <authorList>
            <person name="Gan H.Y."/>
        </authorList>
    </citation>
    <scope>NUCLEOTIDE SEQUENCE [LARGE SCALE GENOMIC DNA]</scope>
    <source>
        <strain evidence="10 11">UMTGB225</strain>
    </source>
</reference>
<evidence type="ECO:0000256" key="1">
    <source>
        <dbReference type="ARBA" id="ARBA00004651"/>
    </source>
</evidence>
<keyword evidence="7 8" id="KW-0472">Membrane</keyword>
<gene>
    <name evidence="10" type="ORF">EL18_02407</name>
</gene>
<name>A0A084UEH3_9HYPH</name>
<dbReference type="RefSeq" id="WP_051914077.1">
    <property type="nucleotide sequence ID" value="NZ_JMQM01000001.1"/>
</dbReference>
<keyword evidence="5 8" id="KW-1133">Transmembrane helix</keyword>